<gene>
    <name evidence="2" type="ORF">RND71_038311</name>
</gene>
<dbReference type="Proteomes" id="UP001291623">
    <property type="component" value="Unassembled WGS sequence"/>
</dbReference>
<dbReference type="PANTHER" id="PTHR11439:SF517">
    <property type="entry name" value="CYSTEINE-RICH RLK (RECEPTOR-LIKE PROTEIN KINASE) 8"/>
    <property type="match status" value="1"/>
</dbReference>
<organism evidence="2 3">
    <name type="scientific">Anisodus tanguticus</name>
    <dbReference type="NCBI Taxonomy" id="243964"/>
    <lineage>
        <taxon>Eukaryota</taxon>
        <taxon>Viridiplantae</taxon>
        <taxon>Streptophyta</taxon>
        <taxon>Embryophyta</taxon>
        <taxon>Tracheophyta</taxon>
        <taxon>Spermatophyta</taxon>
        <taxon>Magnoliopsida</taxon>
        <taxon>eudicotyledons</taxon>
        <taxon>Gunneridae</taxon>
        <taxon>Pentapetalae</taxon>
        <taxon>asterids</taxon>
        <taxon>lamiids</taxon>
        <taxon>Solanales</taxon>
        <taxon>Solanaceae</taxon>
        <taxon>Solanoideae</taxon>
        <taxon>Hyoscyameae</taxon>
        <taxon>Anisodus</taxon>
    </lineage>
</organism>
<reference evidence="2" key="1">
    <citation type="submission" date="2023-12" db="EMBL/GenBank/DDBJ databases">
        <title>Genome assembly of Anisodus tanguticus.</title>
        <authorList>
            <person name="Wang Y.-J."/>
        </authorList>
    </citation>
    <scope>NUCLEOTIDE SEQUENCE</scope>
    <source>
        <strain evidence="2">KB-2021</strain>
        <tissue evidence="2">Leaf</tissue>
    </source>
</reference>
<accession>A0AAE1QZG2</accession>
<sequence>MKWKIHQLDVKSAFLNEYIEEEVYVEQLFDFAVRNHENKVLKLKKALYGLKQAPLAWNSCIDKYFQDNGFTRCLHEYSLYIKVHTNEDILIVCLFVDELILTGSLFESFKKAMSLEFEMTDIGLMSYYLGQEVKRMEEGIFIFQESYTNEILMKFNMFDCNSVNTSMESKTKLSKFDDGEKVNPTFFKSLVVSLRYLTCTRPYIFFAVRVVSHFIEAPTSTHFKVTRRILRYLKGTIDLGLFYSSFNDFNLVGYCDSDYAEDIDDRKSKIDFVFFLGDCVISWSSKKQAIVHVSTREVEYVATISCTCHAIWLRRLLNQINLPQIEATTICVDNKSAQTLAKNPVYHDRSKHIDTRYHFLRKCIAKKDVELKYVMSHDQVTYIFTKPFKFEDFQRLRSILGMKKKN</sequence>
<keyword evidence="3" id="KW-1185">Reference proteome</keyword>
<dbReference type="CDD" id="cd09272">
    <property type="entry name" value="RNase_HI_RT_Ty1"/>
    <property type="match status" value="1"/>
</dbReference>
<name>A0AAE1QZG2_9SOLA</name>
<protein>
    <recommendedName>
        <fullName evidence="1">Reverse transcriptase Ty1/copia-type domain-containing protein</fullName>
    </recommendedName>
</protein>
<evidence type="ECO:0000313" key="3">
    <source>
        <dbReference type="Proteomes" id="UP001291623"/>
    </source>
</evidence>
<dbReference type="Pfam" id="PF07727">
    <property type="entry name" value="RVT_2"/>
    <property type="match status" value="1"/>
</dbReference>
<evidence type="ECO:0000313" key="2">
    <source>
        <dbReference type="EMBL" id="KAK4342495.1"/>
    </source>
</evidence>
<feature type="domain" description="Reverse transcriptase Ty1/copia-type" evidence="1">
    <location>
        <begin position="2"/>
        <end position="168"/>
    </location>
</feature>
<dbReference type="EMBL" id="JAVYJV010000021">
    <property type="protein sequence ID" value="KAK4342495.1"/>
    <property type="molecule type" value="Genomic_DNA"/>
</dbReference>
<dbReference type="InterPro" id="IPR013103">
    <property type="entry name" value="RVT_2"/>
</dbReference>
<comment type="caution">
    <text evidence="2">The sequence shown here is derived from an EMBL/GenBank/DDBJ whole genome shotgun (WGS) entry which is preliminary data.</text>
</comment>
<dbReference type="AlphaFoldDB" id="A0AAE1QZG2"/>
<dbReference type="PANTHER" id="PTHR11439">
    <property type="entry name" value="GAG-POL-RELATED RETROTRANSPOSON"/>
    <property type="match status" value="1"/>
</dbReference>
<evidence type="ECO:0000259" key="1">
    <source>
        <dbReference type="Pfam" id="PF07727"/>
    </source>
</evidence>
<dbReference type="InterPro" id="IPR043502">
    <property type="entry name" value="DNA/RNA_pol_sf"/>
</dbReference>
<dbReference type="SUPFAM" id="SSF56672">
    <property type="entry name" value="DNA/RNA polymerases"/>
    <property type="match status" value="1"/>
</dbReference>
<proteinExistence type="predicted"/>